<protein>
    <submittedName>
        <fullName evidence="1">Uncharacterized protein</fullName>
    </submittedName>
</protein>
<proteinExistence type="predicted"/>
<dbReference type="OrthoDB" id="9156003at2"/>
<accession>A0A431TLL7</accession>
<dbReference type="Proteomes" id="UP000267418">
    <property type="component" value="Unassembled WGS sequence"/>
</dbReference>
<keyword evidence="2" id="KW-1185">Reference proteome</keyword>
<reference evidence="1 2" key="1">
    <citation type="submission" date="2018-12" db="EMBL/GenBank/DDBJ databases">
        <title>The genome of Variovorax gossypii DSM 100435.</title>
        <authorList>
            <person name="Gao J."/>
            <person name="Sun J."/>
        </authorList>
    </citation>
    <scope>NUCLEOTIDE SEQUENCE [LARGE SCALE GENOMIC DNA]</scope>
    <source>
        <strain evidence="1 2">DSM 100435</strain>
    </source>
</reference>
<comment type="caution">
    <text evidence="1">The sequence shown here is derived from an EMBL/GenBank/DDBJ whole genome shotgun (WGS) entry which is preliminary data.</text>
</comment>
<organism evidence="1 2">
    <name type="scientific">Variovorax gossypii</name>
    <dbReference type="NCBI Taxonomy" id="1679495"/>
    <lineage>
        <taxon>Bacteria</taxon>
        <taxon>Pseudomonadati</taxon>
        <taxon>Pseudomonadota</taxon>
        <taxon>Betaproteobacteria</taxon>
        <taxon>Burkholderiales</taxon>
        <taxon>Comamonadaceae</taxon>
        <taxon>Variovorax</taxon>
    </lineage>
</organism>
<evidence type="ECO:0000313" key="2">
    <source>
        <dbReference type="Proteomes" id="UP000267418"/>
    </source>
</evidence>
<dbReference type="EMBL" id="RXOE01000002">
    <property type="protein sequence ID" value="RTQ34577.1"/>
    <property type="molecule type" value="Genomic_DNA"/>
</dbReference>
<evidence type="ECO:0000313" key="1">
    <source>
        <dbReference type="EMBL" id="RTQ34577.1"/>
    </source>
</evidence>
<dbReference type="AlphaFoldDB" id="A0A431TLL7"/>
<dbReference type="RefSeq" id="WP_126469585.1">
    <property type="nucleotide sequence ID" value="NZ_RXOE01000002.1"/>
</dbReference>
<sequence length="113" mass="13029">MIDRIVSKHGEVFAVIDYRADEDVPYCFSARVLENRFPQELVALIDEYNSLVDDGVLSLLDDVEEQIYAYGLRLIDLDEKLFCIRLDDETSMWFFTRYPTAGGFVSDYPRASG</sequence>
<gene>
    <name evidence="1" type="ORF">EJP69_09140</name>
</gene>
<name>A0A431TLL7_9BURK</name>